<accession>E0I6E6</accession>
<proteinExistence type="predicted"/>
<dbReference type="OrthoDB" id="2646743at2"/>
<evidence type="ECO:0000259" key="1">
    <source>
        <dbReference type="Pfam" id="PF00550"/>
    </source>
</evidence>
<evidence type="ECO:0000313" key="3">
    <source>
        <dbReference type="Proteomes" id="UP000005387"/>
    </source>
</evidence>
<dbReference type="AlphaFoldDB" id="E0I6E6"/>
<name>E0I6E6_9BACL</name>
<dbReference type="Proteomes" id="UP000005387">
    <property type="component" value="Unassembled WGS sequence"/>
</dbReference>
<dbReference type="InterPro" id="IPR036736">
    <property type="entry name" value="ACP-like_sf"/>
</dbReference>
<protein>
    <recommendedName>
        <fullName evidence="1">Carrier domain-containing protein</fullName>
    </recommendedName>
</protein>
<sequence>MATAVKLGMDEIISVVKRVVESEFNLELSTDAEISLDSIAIVKTIVLLEEEFGCSFDEDVVRLEHFSSIRKISQLISELEEE</sequence>
<dbReference type="RefSeq" id="WP_006037233.1">
    <property type="nucleotide sequence ID" value="NZ_AEDD01000003.1"/>
</dbReference>
<gene>
    <name evidence="2" type="ORF">PaecuDRAFT_1218</name>
</gene>
<keyword evidence="3" id="KW-1185">Reference proteome</keyword>
<dbReference type="EMBL" id="AEDD01000003">
    <property type="protein sequence ID" value="EFM11612.1"/>
    <property type="molecule type" value="Genomic_DNA"/>
</dbReference>
<dbReference type="SUPFAM" id="SSF47336">
    <property type="entry name" value="ACP-like"/>
    <property type="match status" value="1"/>
</dbReference>
<dbReference type="InterPro" id="IPR009081">
    <property type="entry name" value="PP-bd_ACP"/>
</dbReference>
<organism evidence="2 3">
    <name type="scientific">Paenibacillus curdlanolyticus YK9</name>
    <dbReference type="NCBI Taxonomy" id="717606"/>
    <lineage>
        <taxon>Bacteria</taxon>
        <taxon>Bacillati</taxon>
        <taxon>Bacillota</taxon>
        <taxon>Bacilli</taxon>
        <taxon>Bacillales</taxon>
        <taxon>Paenibacillaceae</taxon>
        <taxon>Paenibacillus</taxon>
    </lineage>
</organism>
<dbReference type="STRING" id="717606.PaecuDRAFT_1218"/>
<dbReference type="Gene3D" id="1.10.1200.10">
    <property type="entry name" value="ACP-like"/>
    <property type="match status" value="1"/>
</dbReference>
<dbReference type="Pfam" id="PF00550">
    <property type="entry name" value="PP-binding"/>
    <property type="match status" value="1"/>
</dbReference>
<evidence type="ECO:0000313" key="2">
    <source>
        <dbReference type="EMBL" id="EFM11612.1"/>
    </source>
</evidence>
<reference evidence="2 3" key="1">
    <citation type="submission" date="2010-07" db="EMBL/GenBank/DDBJ databases">
        <title>The draft genome of Paenibacillus curdlanolyticus YK9.</title>
        <authorList>
            <consortium name="US DOE Joint Genome Institute (JGI-PGF)"/>
            <person name="Lucas S."/>
            <person name="Copeland A."/>
            <person name="Lapidus A."/>
            <person name="Cheng J.-F."/>
            <person name="Bruce D."/>
            <person name="Goodwin L."/>
            <person name="Pitluck S."/>
            <person name="Land M.L."/>
            <person name="Hauser L."/>
            <person name="Chang Y.-J."/>
            <person name="Jeffries C."/>
            <person name="Anderson I.J."/>
            <person name="Johnson E."/>
            <person name="Loganathan U."/>
            <person name="Mulhopadhyay B."/>
            <person name="Kyrpides N."/>
            <person name="Woyke T.J."/>
        </authorList>
    </citation>
    <scope>NUCLEOTIDE SEQUENCE [LARGE SCALE GENOMIC DNA]</scope>
    <source>
        <strain evidence="2 3">YK9</strain>
    </source>
</reference>
<feature type="domain" description="Carrier" evidence="1">
    <location>
        <begin position="24"/>
        <end position="76"/>
    </location>
</feature>